<dbReference type="AlphaFoldDB" id="A0A845QI11"/>
<dbReference type="SUPFAM" id="SSF56801">
    <property type="entry name" value="Acetyl-CoA synthetase-like"/>
    <property type="match status" value="1"/>
</dbReference>
<sequence length="579" mass="64943">MKLKKIQELKQVFHPVFHEDFRALLDYSAKAYRSDDAFIIKHKKGKKEVSYEHITFEEFRHRVDCLGTAFLQRDFQGKRIAIIGKNCCEWMLAYFSTLCGLGISVPLDKGLPYEEVESSLIRSKADVLVFDPAHLDIVTALQENQNTQVKNFISMSPLEGYEDIPALIKEGHDALTAGFVEYRKLPIDGKATSIILFTSGTTSMAKAVQLSQYNITANVYAMLKVEDIRHGDINMAFLPYHHTFGSTGQVVMLAAGVTTTFCDGLKYLQKNIVEYKVSLFVCVPLLIESIYKKIMATVKKQGLEKKVTFGLKLSKLLLKVGIDIRRKLFKEILDQLGGNLRYVISGASAIDPEALEGFNNFGITAVQGYGMTEASPVLAAENTWQHKTGSIGMAMPGVELAIDEPNSEGIGELIARGPNVMCGYYENEEETAAILADGWLHTGDLAYLDKDGYVFICGRKKNVIVLKNGKNVYPEELEILISNLPYVEENMVFGQPRKADGDEKDLALCAKIVYKPDYMKETYGTTNPDEIEQIIKKDIDIINEELPTYKQMLRIIVTDQPMIKTTTGKVKRHEEAKHL</sequence>
<proteinExistence type="predicted"/>
<keyword evidence="5" id="KW-0436">Ligase</keyword>
<dbReference type="GO" id="GO:0004467">
    <property type="term" value="F:long-chain fatty acid-CoA ligase activity"/>
    <property type="evidence" value="ECO:0007669"/>
    <property type="project" value="UniProtKB-EC"/>
</dbReference>
<comment type="catalytic activity">
    <reaction evidence="3">
        <text>a long-chain fatty acid + ATP + CoA = a long-chain fatty acyl-CoA + AMP + diphosphate</text>
        <dbReference type="Rhea" id="RHEA:15421"/>
        <dbReference type="ChEBI" id="CHEBI:30616"/>
        <dbReference type="ChEBI" id="CHEBI:33019"/>
        <dbReference type="ChEBI" id="CHEBI:57287"/>
        <dbReference type="ChEBI" id="CHEBI:57560"/>
        <dbReference type="ChEBI" id="CHEBI:83139"/>
        <dbReference type="ChEBI" id="CHEBI:456215"/>
        <dbReference type="EC" id="6.2.1.3"/>
    </reaction>
    <physiologicalReaction direction="left-to-right" evidence="3">
        <dbReference type="Rhea" id="RHEA:15422"/>
    </physiologicalReaction>
</comment>
<keyword evidence="1" id="KW-0547">Nucleotide-binding</keyword>
<dbReference type="PANTHER" id="PTHR43272">
    <property type="entry name" value="LONG-CHAIN-FATTY-ACID--COA LIGASE"/>
    <property type="match status" value="1"/>
</dbReference>
<evidence type="ECO:0000259" key="4">
    <source>
        <dbReference type="Pfam" id="PF00501"/>
    </source>
</evidence>
<dbReference type="Pfam" id="PF00501">
    <property type="entry name" value="AMP-binding"/>
    <property type="match status" value="1"/>
</dbReference>
<keyword evidence="6" id="KW-1185">Reference proteome</keyword>
<feature type="domain" description="AMP-dependent synthetase/ligase" evidence="4">
    <location>
        <begin position="41"/>
        <end position="425"/>
    </location>
</feature>
<dbReference type="PROSITE" id="PS00455">
    <property type="entry name" value="AMP_BINDING"/>
    <property type="match status" value="1"/>
</dbReference>
<evidence type="ECO:0000256" key="1">
    <source>
        <dbReference type="ARBA" id="ARBA00022741"/>
    </source>
</evidence>
<evidence type="ECO:0000256" key="2">
    <source>
        <dbReference type="ARBA" id="ARBA00022840"/>
    </source>
</evidence>
<organism evidence="5 6">
    <name type="scientific">Anaerotruncus colihominis</name>
    <dbReference type="NCBI Taxonomy" id="169435"/>
    <lineage>
        <taxon>Bacteria</taxon>
        <taxon>Bacillati</taxon>
        <taxon>Bacillota</taxon>
        <taxon>Clostridia</taxon>
        <taxon>Eubacteriales</taxon>
        <taxon>Oscillospiraceae</taxon>
        <taxon>Anaerotruncus</taxon>
    </lineage>
</organism>
<keyword evidence="2" id="KW-0067">ATP-binding</keyword>
<dbReference type="InterPro" id="IPR045851">
    <property type="entry name" value="AMP-bd_C_sf"/>
</dbReference>
<evidence type="ECO:0000313" key="6">
    <source>
        <dbReference type="Proteomes" id="UP000446866"/>
    </source>
</evidence>
<protein>
    <submittedName>
        <fullName evidence="5">Long-chain fatty acid--CoA ligase</fullName>
    </submittedName>
</protein>
<dbReference type="InterPro" id="IPR000873">
    <property type="entry name" value="AMP-dep_synth/lig_dom"/>
</dbReference>
<reference evidence="5 6" key="1">
    <citation type="submission" date="2018-08" db="EMBL/GenBank/DDBJ databases">
        <title>Murine metabolic-syndrome-specific gut microbial biobank.</title>
        <authorList>
            <person name="Liu C."/>
        </authorList>
    </citation>
    <scope>NUCLEOTIDE SEQUENCE [LARGE SCALE GENOMIC DNA]</scope>
    <source>
        <strain evidence="5 6">28</strain>
    </source>
</reference>
<dbReference type="Proteomes" id="UP000446866">
    <property type="component" value="Unassembled WGS sequence"/>
</dbReference>
<evidence type="ECO:0000256" key="3">
    <source>
        <dbReference type="ARBA" id="ARBA00024484"/>
    </source>
</evidence>
<evidence type="ECO:0000313" key="5">
    <source>
        <dbReference type="EMBL" id="NBH60403.1"/>
    </source>
</evidence>
<gene>
    <name evidence="5" type="ORF">D0435_01770</name>
</gene>
<dbReference type="Pfam" id="PF23562">
    <property type="entry name" value="AMP-binding_C_3"/>
    <property type="match status" value="1"/>
</dbReference>
<dbReference type="GO" id="GO:0016020">
    <property type="term" value="C:membrane"/>
    <property type="evidence" value="ECO:0007669"/>
    <property type="project" value="TreeGrafter"/>
</dbReference>
<dbReference type="InterPro" id="IPR020845">
    <property type="entry name" value="AMP-binding_CS"/>
</dbReference>
<dbReference type="Gene3D" id="3.40.50.12780">
    <property type="entry name" value="N-terminal domain of ligase-like"/>
    <property type="match status" value="1"/>
</dbReference>
<dbReference type="Gene3D" id="3.30.300.30">
    <property type="match status" value="1"/>
</dbReference>
<comment type="caution">
    <text evidence="5">The sequence shown here is derived from an EMBL/GenBank/DDBJ whole genome shotgun (WGS) entry which is preliminary data.</text>
</comment>
<dbReference type="GO" id="GO:0005524">
    <property type="term" value="F:ATP binding"/>
    <property type="evidence" value="ECO:0007669"/>
    <property type="project" value="UniProtKB-KW"/>
</dbReference>
<accession>A0A845QI11</accession>
<dbReference type="EMBL" id="QXWK01000001">
    <property type="protein sequence ID" value="NBH60403.1"/>
    <property type="molecule type" value="Genomic_DNA"/>
</dbReference>
<name>A0A845QI11_9FIRM</name>
<dbReference type="InterPro" id="IPR042099">
    <property type="entry name" value="ANL_N_sf"/>
</dbReference>
<dbReference type="PANTHER" id="PTHR43272:SF33">
    <property type="entry name" value="AMP-BINDING DOMAIN-CONTAINING PROTEIN-RELATED"/>
    <property type="match status" value="1"/>
</dbReference>